<dbReference type="AlphaFoldDB" id="Q098K7"/>
<evidence type="ECO:0000313" key="3">
    <source>
        <dbReference type="Proteomes" id="UP000032702"/>
    </source>
</evidence>
<proteinExistence type="predicted"/>
<gene>
    <name evidence="2" type="ORF">STIAU_2677</name>
</gene>
<organism evidence="2 3">
    <name type="scientific">Stigmatella aurantiaca (strain DW4/3-1)</name>
    <dbReference type="NCBI Taxonomy" id="378806"/>
    <lineage>
        <taxon>Bacteria</taxon>
        <taxon>Pseudomonadati</taxon>
        <taxon>Myxococcota</taxon>
        <taxon>Myxococcia</taxon>
        <taxon>Myxococcales</taxon>
        <taxon>Cystobacterineae</taxon>
        <taxon>Archangiaceae</taxon>
        <taxon>Stigmatella</taxon>
    </lineage>
</organism>
<dbReference type="PATRIC" id="fig|378806.16.peg.7408"/>
<dbReference type="EMBL" id="AAMD01000021">
    <property type="protein sequence ID" value="EAU68119.1"/>
    <property type="molecule type" value="Genomic_DNA"/>
</dbReference>
<comment type="caution">
    <text evidence="2">The sequence shown here is derived from an EMBL/GenBank/DDBJ whole genome shotgun (WGS) entry which is preliminary data.</text>
</comment>
<sequence>MVPTLGTRKVHPGGNLREKRKTGQTVNTSSLLPGAHVMSQDTPRPKRGLKRPIEVVRAELLKDADTKRIAKSVGMELEAYVELVLEYAQDKDKEPMIAVVSDEELHAKGFKTPTNEDVAKLLTKAAKGELGVNEEFEKSEFSAARAPKGPSLTGESGSTAGLKTDPSLLDQVKKNGAKS</sequence>
<evidence type="ECO:0000256" key="1">
    <source>
        <dbReference type="SAM" id="MobiDB-lite"/>
    </source>
</evidence>
<name>Q098K7_STIAD</name>
<feature type="region of interest" description="Disordered" evidence="1">
    <location>
        <begin position="1"/>
        <end position="48"/>
    </location>
</feature>
<dbReference type="Proteomes" id="UP000032702">
    <property type="component" value="Unassembled WGS sequence"/>
</dbReference>
<evidence type="ECO:0000313" key="2">
    <source>
        <dbReference type="EMBL" id="EAU68119.1"/>
    </source>
</evidence>
<accession>Q098K7</accession>
<feature type="region of interest" description="Disordered" evidence="1">
    <location>
        <begin position="135"/>
        <end position="179"/>
    </location>
</feature>
<reference evidence="2 3" key="1">
    <citation type="submission" date="2006-04" db="EMBL/GenBank/DDBJ databases">
        <authorList>
            <person name="Nierman W.C."/>
        </authorList>
    </citation>
    <scope>NUCLEOTIDE SEQUENCE [LARGE SCALE GENOMIC DNA]</scope>
    <source>
        <strain evidence="2 3">DW4/3-1</strain>
    </source>
</reference>
<protein>
    <submittedName>
        <fullName evidence="2">Uncharacterized protein</fullName>
    </submittedName>
</protein>